<dbReference type="EMBL" id="MNPL01023327">
    <property type="protein sequence ID" value="OQR68796.1"/>
    <property type="molecule type" value="Genomic_DNA"/>
</dbReference>
<sequence length="65" mass="7551">MRSYLRVAITANSLLGFMLSSLLQTRSDQVRNRQFRLRDSLARRQTGPLGRTPTPPRWPGRPDQR</sequence>
<name>A0A1V9X5U9_9ACAR</name>
<evidence type="ECO:0000256" key="2">
    <source>
        <dbReference type="SAM" id="SignalP"/>
    </source>
</evidence>
<reference evidence="3 4" key="1">
    <citation type="journal article" date="2017" name="Gigascience">
        <title>Draft genome of the honey bee ectoparasitic mite, Tropilaelaps mercedesae, is shaped by the parasitic life history.</title>
        <authorList>
            <person name="Dong X."/>
            <person name="Armstrong S.D."/>
            <person name="Xia D."/>
            <person name="Makepeace B.L."/>
            <person name="Darby A.C."/>
            <person name="Kadowaki T."/>
        </authorList>
    </citation>
    <scope>NUCLEOTIDE SEQUENCE [LARGE SCALE GENOMIC DNA]</scope>
    <source>
        <strain evidence="3">Wuxi-XJTLU</strain>
    </source>
</reference>
<accession>A0A1V9X5U9</accession>
<feature type="region of interest" description="Disordered" evidence="1">
    <location>
        <begin position="38"/>
        <end position="65"/>
    </location>
</feature>
<dbReference type="InParanoid" id="A0A1V9X5U9"/>
<feature type="chain" id="PRO_5013206958" evidence="2">
    <location>
        <begin position="28"/>
        <end position="65"/>
    </location>
</feature>
<proteinExistence type="predicted"/>
<feature type="signal peptide" evidence="2">
    <location>
        <begin position="1"/>
        <end position="27"/>
    </location>
</feature>
<evidence type="ECO:0000256" key="1">
    <source>
        <dbReference type="SAM" id="MobiDB-lite"/>
    </source>
</evidence>
<keyword evidence="2" id="KW-0732">Signal</keyword>
<evidence type="ECO:0000313" key="3">
    <source>
        <dbReference type="EMBL" id="OQR68796.1"/>
    </source>
</evidence>
<protein>
    <submittedName>
        <fullName evidence="3">Uncharacterized protein</fullName>
    </submittedName>
</protein>
<comment type="caution">
    <text evidence="3">The sequence shown here is derived from an EMBL/GenBank/DDBJ whole genome shotgun (WGS) entry which is preliminary data.</text>
</comment>
<feature type="compositionally biased region" description="Low complexity" evidence="1">
    <location>
        <begin position="43"/>
        <end position="52"/>
    </location>
</feature>
<gene>
    <name evidence="3" type="ORF">BIW11_12671</name>
</gene>
<evidence type="ECO:0000313" key="4">
    <source>
        <dbReference type="Proteomes" id="UP000192247"/>
    </source>
</evidence>
<dbReference type="AlphaFoldDB" id="A0A1V9X5U9"/>
<keyword evidence="4" id="KW-1185">Reference proteome</keyword>
<dbReference type="Proteomes" id="UP000192247">
    <property type="component" value="Unassembled WGS sequence"/>
</dbReference>
<organism evidence="3 4">
    <name type="scientific">Tropilaelaps mercedesae</name>
    <dbReference type="NCBI Taxonomy" id="418985"/>
    <lineage>
        <taxon>Eukaryota</taxon>
        <taxon>Metazoa</taxon>
        <taxon>Ecdysozoa</taxon>
        <taxon>Arthropoda</taxon>
        <taxon>Chelicerata</taxon>
        <taxon>Arachnida</taxon>
        <taxon>Acari</taxon>
        <taxon>Parasitiformes</taxon>
        <taxon>Mesostigmata</taxon>
        <taxon>Gamasina</taxon>
        <taxon>Dermanyssoidea</taxon>
        <taxon>Laelapidae</taxon>
        <taxon>Tropilaelaps</taxon>
    </lineage>
</organism>